<evidence type="ECO:0000313" key="3">
    <source>
        <dbReference type="Proteomes" id="UP000567795"/>
    </source>
</evidence>
<protein>
    <submittedName>
        <fullName evidence="2">Transketolase</fullName>
    </submittedName>
</protein>
<dbReference type="Proteomes" id="UP000567795">
    <property type="component" value="Unassembled WGS sequence"/>
</dbReference>
<dbReference type="AlphaFoldDB" id="A0A852ZQ17"/>
<dbReference type="EMBL" id="JACBZD010000001">
    <property type="protein sequence ID" value="NYI03587.1"/>
    <property type="molecule type" value="Genomic_DNA"/>
</dbReference>
<evidence type="ECO:0000313" key="2">
    <source>
        <dbReference type="EMBL" id="NYI03587.1"/>
    </source>
</evidence>
<sequence length="144" mass="15875">MDPVTVAGLASAASTALVAAMVTDGWQRATGSIAGLWRRARPEQAEVVEAELVETREEMVRAREAGEDVEEARQEAVDEWQGRLRRLLRQHPELAAELRRVLDEEINPLLPGPTSAGAGVVMHAEARDHGRIYMAGRDQTINER</sequence>
<accession>A0A852ZQ17</accession>
<keyword evidence="1" id="KW-0175">Coiled coil</keyword>
<comment type="caution">
    <text evidence="2">The sequence shown here is derived from an EMBL/GenBank/DDBJ whole genome shotgun (WGS) entry which is preliminary data.</text>
</comment>
<feature type="coiled-coil region" evidence="1">
    <location>
        <begin position="45"/>
        <end position="104"/>
    </location>
</feature>
<organism evidence="2 3">
    <name type="scientific">Allostreptomyces psammosilenae</name>
    <dbReference type="NCBI Taxonomy" id="1892865"/>
    <lineage>
        <taxon>Bacteria</taxon>
        <taxon>Bacillati</taxon>
        <taxon>Actinomycetota</taxon>
        <taxon>Actinomycetes</taxon>
        <taxon>Kitasatosporales</taxon>
        <taxon>Streptomycetaceae</taxon>
        <taxon>Allostreptomyces</taxon>
    </lineage>
</organism>
<dbReference type="RefSeq" id="WP_179812614.1">
    <property type="nucleotide sequence ID" value="NZ_JACBZD010000001.1"/>
</dbReference>
<gene>
    <name evidence="2" type="ORF">FHU37_000530</name>
</gene>
<reference evidence="2 3" key="1">
    <citation type="submission" date="2020-07" db="EMBL/GenBank/DDBJ databases">
        <title>Sequencing the genomes of 1000 actinobacteria strains.</title>
        <authorList>
            <person name="Klenk H.-P."/>
        </authorList>
    </citation>
    <scope>NUCLEOTIDE SEQUENCE [LARGE SCALE GENOMIC DNA]</scope>
    <source>
        <strain evidence="2 3">DSM 42178</strain>
    </source>
</reference>
<name>A0A852ZQ17_9ACTN</name>
<evidence type="ECO:0000256" key="1">
    <source>
        <dbReference type="SAM" id="Coils"/>
    </source>
</evidence>
<keyword evidence="3" id="KW-1185">Reference proteome</keyword>
<proteinExistence type="predicted"/>